<feature type="compositionally biased region" description="Basic and acidic residues" evidence="1">
    <location>
        <begin position="243"/>
        <end position="254"/>
    </location>
</feature>
<feature type="compositionally biased region" description="Low complexity" evidence="1">
    <location>
        <begin position="315"/>
        <end position="326"/>
    </location>
</feature>
<feature type="compositionally biased region" description="Polar residues" evidence="1">
    <location>
        <begin position="461"/>
        <end position="470"/>
    </location>
</feature>
<keyword evidence="2" id="KW-0472">Membrane</keyword>
<keyword evidence="2" id="KW-0812">Transmembrane</keyword>
<accession>A0A6I9S1H0</accession>
<proteinExistence type="predicted"/>
<keyword evidence="3" id="KW-1185">Reference proteome</keyword>
<feature type="compositionally biased region" description="Basic and acidic residues" evidence="1">
    <location>
        <begin position="121"/>
        <end position="175"/>
    </location>
</feature>
<dbReference type="AlphaFoldDB" id="A0A6I9S1H0"/>
<dbReference type="Proteomes" id="UP000504607">
    <property type="component" value="Chromosome 13"/>
</dbReference>
<feature type="transmembrane region" description="Helical" evidence="2">
    <location>
        <begin position="20"/>
        <end position="38"/>
    </location>
</feature>
<dbReference type="KEGG" id="egu:105055902"/>
<organism evidence="3 4">
    <name type="scientific">Elaeis guineensis var. tenera</name>
    <name type="common">Oil palm</name>
    <dbReference type="NCBI Taxonomy" id="51953"/>
    <lineage>
        <taxon>Eukaryota</taxon>
        <taxon>Viridiplantae</taxon>
        <taxon>Streptophyta</taxon>
        <taxon>Embryophyta</taxon>
        <taxon>Tracheophyta</taxon>
        <taxon>Spermatophyta</taxon>
        <taxon>Magnoliopsida</taxon>
        <taxon>Liliopsida</taxon>
        <taxon>Arecaceae</taxon>
        <taxon>Arecoideae</taxon>
        <taxon>Cocoseae</taxon>
        <taxon>Elaeidinae</taxon>
        <taxon>Elaeis</taxon>
    </lineage>
</organism>
<feature type="compositionally biased region" description="Basic and acidic residues" evidence="1">
    <location>
        <begin position="77"/>
        <end position="90"/>
    </location>
</feature>
<evidence type="ECO:0000313" key="3">
    <source>
        <dbReference type="Proteomes" id="UP000504607"/>
    </source>
</evidence>
<feature type="compositionally biased region" description="Basic and acidic residues" evidence="1">
    <location>
        <begin position="521"/>
        <end position="534"/>
    </location>
</feature>
<feature type="compositionally biased region" description="Basic and acidic residues" evidence="1">
    <location>
        <begin position="262"/>
        <end position="276"/>
    </location>
</feature>
<evidence type="ECO:0000256" key="2">
    <source>
        <dbReference type="SAM" id="Phobius"/>
    </source>
</evidence>
<evidence type="ECO:0000256" key="1">
    <source>
        <dbReference type="SAM" id="MobiDB-lite"/>
    </source>
</evidence>
<dbReference type="InParanoid" id="A0A6I9S1H0"/>
<feature type="region of interest" description="Disordered" evidence="1">
    <location>
        <begin position="461"/>
        <end position="534"/>
    </location>
</feature>
<feature type="compositionally biased region" description="Basic and acidic residues" evidence="1">
    <location>
        <begin position="97"/>
        <end position="106"/>
    </location>
</feature>
<dbReference type="RefSeq" id="XP_010936222.1">
    <property type="nucleotide sequence ID" value="XM_010937920.1"/>
</dbReference>
<evidence type="ECO:0000313" key="4">
    <source>
        <dbReference type="RefSeq" id="XP_010936222.1"/>
    </source>
</evidence>
<dbReference type="PANTHER" id="PTHR33700">
    <property type="entry name" value="MYB-LIKE PROTEIN X"/>
    <property type="match status" value="1"/>
</dbReference>
<protein>
    <submittedName>
        <fullName evidence="4">Protein FYV8</fullName>
    </submittedName>
</protein>
<gene>
    <name evidence="4" type="primary">LOC105055902</name>
</gene>
<sequence length="534" mass="59172">MLRQVSSRNQRAKGLRVKHVLQISLLLAISVWLLYQVMHPHDKKGTYEERSSESSLKLDERQANIFKVGRKDLPHTVKTDSITETRIREEENGEVGDVERENKHEDTEDGGQGGGSDDIDEQNREKMEEEADHGKEIADEEERNKDRNGLVEELDLLKDQEHEEVSREAREKSYEGDDASSAVVHNTQVKEHEERSREAQEMRFKGDDASSAVAHYAQVTEHEVGSYEQREKSFQDDDASSAVEHDIQVTESKSENGGSGSVDEKQLEKMERKKIESGTVTNGTIDGLKGNDSSASGLDISNTHVSSAINEDSKTTSNNYSTTNTNAVEKRESYVGAYPKLEDGSSSNSRTKKSNNHTEQQADLPTVNMIGNQTELHMNSMNNERELQTTSSTMFSHKREPQMNSTSVSGQSESEINMVIDTVTNGVPLQNESATLDSVQDQNATVKMVTRENKLENIVMEQTKNSNTTARPEESGGTSTTSSARNENGETVSARSGNSSRNVAAHDNGNAHPDQSTLPDIKTKAKSGREEPAE</sequence>
<feature type="region of interest" description="Disordered" evidence="1">
    <location>
        <begin position="77"/>
        <end position="362"/>
    </location>
</feature>
<keyword evidence="2" id="KW-1133">Transmembrane helix</keyword>
<feature type="compositionally biased region" description="Polar residues" evidence="1">
    <location>
        <begin position="484"/>
        <end position="502"/>
    </location>
</feature>
<dbReference type="OrthoDB" id="1928179at2759"/>
<name>A0A6I9S1H0_ELAGV</name>
<feature type="compositionally biased region" description="Basic and acidic residues" evidence="1">
    <location>
        <begin position="220"/>
        <end position="235"/>
    </location>
</feature>
<feature type="compositionally biased region" description="Polar residues" evidence="1">
    <location>
        <begin position="291"/>
        <end position="310"/>
    </location>
</feature>
<feature type="compositionally biased region" description="Basic and acidic residues" evidence="1">
    <location>
        <begin position="188"/>
        <end position="208"/>
    </location>
</feature>
<dbReference type="PANTHER" id="PTHR33700:SF4">
    <property type="entry name" value="MYB-LIKE PROTEIN X"/>
    <property type="match status" value="1"/>
</dbReference>
<dbReference type="GeneID" id="105055902"/>
<reference evidence="4" key="1">
    <citation type="submission" date="2025-08" db="UniProtKB">
        <authorList>
            <consortium name="RefSeq"/>
        </authorList>
    </citation>
    <scope>IDENTIFICATION</scope>
</reference>